<comment type="caution">
    <text evidence="1">The sequence shown here is derived from an EMBL/GenBank/DDBJ whole genome shotgun (WGS) entry which is preliminary data.</text>
</comment>
<evidence type="ECO:0000313" key="1">
    <source>
        <dbReference type="EMBL" id="KAG5609923.1"/>
    </source>
</evidence>
<dbReference type="EMBL" id="JACXVP010000004">
    <property type="protein sequence ID" value="KAG5609923.1"/>
    <property type="molecule type" value="Genomic_DNA"/>
</dbReference>
<dbReference type="AlphaFoldDB" id="A0A9J5ZAB4"/>
<sequence length="68" mass="7423">MVVEVGFSTRVADQREMEEMGGRRFMCKEVEVEILMEVWSGGGDGEVVEVELSGGGGDVVMVEVEVEI</sequence>
<dbReference type="Proteomes" id="UP000824120">
    <property type="component" value="Chromosome 4"/>
</dbReference>
<protein>
    <submittedName>
        <fullName evidence="1">Uncharacterized protein</fullName>
    </submittedName>
</protein>
<proteinExistence type="predicted"/>
<keyword evidence="2" id="KW-1185">Reference proteome</keyword>
<name>A0A9J5ZAB4_SOLCO</name>
<accession>A0A9J5ZAB4</accession>
<organism evidence="1 2">
    <name type="scientific">Solanum commersonii</name>
    <name type="common">Commerson's wild potato</name>
    <name type="synonym">Commerson's nightshade</name>
    <dbReference type="NCBI Taxonomy" id="4109"/>
    <lineage>
        <taxon>Eukaryota</taxon>
        <taxon>Viridiplantae</taxon>
        <taxon>Streptophyta</taxon>
        <taxon>Embryophyta</taxon>
        <taxon>Tracheophyta</taxon>
        <taxon>Spermatophyta</taxon>
        <taxon>Magnoliopsida</taxon>
        <taxon>eudicotyledons</taxon>
        <taxon>Gunneridae</taxon>
        <taxon>Pentapetalae</taxon>
        <taxon>asterids</taxon>
        <taxon>lamiids</taxon>
        <taxon>Solanales</taxon>
        <taxon>Solanaceae</taxon>
        <taxon>Solanoideae</taxon>
        <taxon>Solaneae</taxon>
        <taxon>Solanum</taxon>
    </lineage>
</organism>
<evidence type="ECO:0000313" key="2">
    <source>
        <dbReference type="Proteomes" id="UP000824120"/>
    </source>
</evidence>
<reference evidence="1 2" key="1">
    <citation type="submission" date="2020-09" db="EMBL/GenBank/DDBJ databases">
        <title>De no assembly of potato wild relative species, Solanum commersonii.</title>
        <authorList>
            <person name="Cho K."/>
        </authorList>
    </citation>
    <scope>NUCLEOTIDE SEQUENCE [LARGE SCALE GENOMIC DNA]</scope>
    <source>
        <strain evidence="1">LZ3.2</strain>
        <tissue evidence="1">Leaf</tissue>
    </source>
</reference>
<gene>
    <name evidence="1" type="ORF">H5410_021204</name>
</gene>